<sequence>MSSSSRSIFIEKIVLTFAIVKESPLISMEMKNKVFEARLNKLEEENEGFRSLKQRVVSVKNRLRDIIAPHENHCRCRTELKLRSSMQRQCNYCARTWCSDNVSSESYRSSYWFFCNHRIGYNVANDNVLKSFYESNDF</sequence>
<accession>A0ABQ9ET66</accession>
<feature type="coiled-coil region" evidence="1">
    <location>
        <begin position="25"/>
        <end position="52"/>
    </location>
</feature>
<gene>
    <name evidence="2" type="ORF">KUTeg_013263</name>
</gene>
<keyword evidence="1" id="KW-0175">Coiled coil</keyword>
<evidence type="ECO:0000313" key="2">
    <source>
        <dbReference type="EMBL" id="KAJ8308389.1"/>
    </source>
</evidence>
<dbReference type="Proteomes" id="UP001217089">
    <property type="component" value="Unassembled WGS sequence"/>
</dbReference>
<evidence type="ECO:0000313" key="3">
    <source>
        <dbReference type="Proteomes" id="UP001217089"/>
    </source>
</evidence>
<protein>
    <submittedName>
        <fullName evidence="2">Uncharacterized protein</fullName>
    </submittedName>
</protein>
<keyword evidence="3" id="KW-1185">Reference proteome</keyword>
<name>A0ABQ9ET66_TEGGR</name>
<organism evidence="2 3">
    <name type="scientific">Tegillarca granosa</name>
    <name type="common">Malaysian cockle</name>
    <name type="synonym">Anadara granosa</name>
    <dbReference type="NCBI Taxonomy" id="220873"/>
    <lineage>
        <taxon>Eukaryota</taxon>
        <taxon>Metazoa</taxon>
        <taxon>Spiralia</taxon>
        <taxon>Lophotrochozoa</taxon>
        <taxon>Mollusca</taxon>
        <taxon>Bivalvia</taxon>
        <taxon>Autobranchia</taxon>
        <taxon>Pteriomorphia</taxon>
        <taxon>Arcoida</taxon>
        <taxon>Arcoidea</taxon>
        <taxon>Arcidae</taxon>
        <taxon>Tegillarca</taxon>
    </lineage>
</organism>
<proteinExistence type="predicted"/>
<dbReference type="EMBL" id="JARBDR010000657">
    <property type="protein sequence ID" value="KAJ8308389.1"/>
    <property type="molecule type" value="Genomic_DNA"/>
</dbReference>
<evidence type="ECO:0000256" key="1">
    <source>
        <dbReference type="SAM" id="Coils"/>
    </source>
</evidence>
<reference evidence="2 3" key="1">
    <citation type="submission" date="2022-12" db="EMBL/GenBank/DDBJ databases">
        <title>Chromosome-level genome of Tegillarca granosa.</title>
        <authorList>
            <person name="Kim J."/>
        </authorList>
    </citation>
    <scope>NUCLEOTIDE SEQUENCE [LARGE SCALE GENOMIC DNA]</scope>
    <source>
        <strain evidence="2">Teg-2019</strain>
        <tissue evidence="2">Adductor muscle</tissue>
    </source>
</reference>
<comment type="caution">
    <text evidence="2">The sequence shown here is derived from an EMBL/GenBank/DDBJ whole genome shotgun (WGS) entry which is preliminary data.</text>
</comment>